<dbReference type="EMBL" id="LYPA01000076">
    <property type="protein sequence ID" value="OBR62876.1"/>
    <property type="molecule type" value="Genomic_DNA"/>
</dbReference>
<dbReference type="InterPro" id="IPR037923">
    <property type="entry name" value="HTH-like"/>
</dbReference>
<dbReference type="InterPro" id="IPR018060">
    <property type="entry name" value="HTH_AraC"/>
</dbReference>
<dbReference type="Pfam" id="PF01497">
    <property type="entry name" value="Peripla_BP_2"/>
    <property type="match status" value="1"/>
</dbReference>
<dbReference type="InterPro" id="IPR018062">
    <property type="entry name" value="HTH_AraC-typ_CS"/>
</dbReference>
<dbReference type="Proteomes" id="UP000092024">
    <property type="component" value="Unassembled WGS sequence"/>
</dbReference>
<dbReference type="InterPro" id="IPR002491">
    <property type="entry name" value="ABC_transptr_periplasmic_BD"/>
</dbReference>
<keyword evidence="8" id="KW-1185">Reference proteome</keyword>
<feature type="domain" description="Fe/B12 periplasmic-binding" evidence="6">
    <location>
        <begin position="278"/>
        <end position="544"/>
    </location>
</feature>
<keyword evidence="4" id="KW-0804">Transcription</keyword>
<dbReference type="PANTHER" id="PTHR46796">
    <property type="entry name" value="HTH-TYPE TRANSCRIPTIONAL ACTIVATOR RHAS-RELATED"/>
    <property type="match status" value="1"/>
</dbReference>
<dbReference type="PROSITE" id="PS01124">
    <property type="entry name" value="HTH_ARAC_FAMILY_2"/>
    <property type="match status" value="1"/>
</dbReference>
<keyword evidence="2" id="KW-0238">DNA-binding</keyword>
<dbReference type="OrthoDB" id="2461801at2"/>
<dbReference type="SUPFAM" id="SSF53807">
    <property type="entry name" value="Helical backbone' metal receptor"/>
    <property type="match status" value="1"/>
</dbReference>
<evidence type="ECO:0000259" key="5">
    <source>
        <dbReference type="PROSITE" id="PS01124"/>
    </source>
</evidence>
<dbReference type="InterPro" id="IPR050204">
    <property type="entry name" value="AraC_XylS_family_regulators"/>
</dbReference>
<organism evidence="7 8">
    <name type="scientific">Paenibacillus oryzae</name>
    <dbReference type="NCBI Taxonomy" id="1844972"/>
    <lineage>
        <taxon>Bacteria</taxon>
        <taxon>Bacillati</taxon>
        <taxon>Bacillota</taxon>
        <taxon>Bacilli</taxon>
        <taxon>Bacillales</taxon>
        <taxon>Paenibacillaceae</taxon>
        <taxon>Paenibacillus</taxon>
    </lineage>
</organism>
<dbReference type="PROSITE" id="PS50983">
    <property type="entry name" value="FE_B12_PBP"/>
    <property type="match status" value="1"/>
</dbReference>
<evidence type="ECO:0008006" key="9">
    <source>
        <dbReference type="Google" id="ProtNLM"/>
    </source>
</evidence>
<keyword evidence="1" id="KW-0805">Transcription regulation</keyword>
<evidence type="ECO:0000256" key="3">
    <source>
        <dbReference type="ARBA" id="ARBA00023159"/>
    </source>
</evidence>
<dbReference type="GO" id="GO:0043565">
    <property type="term" value="F:sequence-specific DNA binding"/>
    <property type="evidence" value="ECO:0007669"/>
    <property type="project" value="InterPro"/>
</dbReference>
<gene>
    <name evidence="7" type="ORF">A7K91_09090</name>
</gene>
<dbReference type="InterPro" id="IPR009057">
    <property type="entry name" value="Homeodomain-like_sf"/>
</dbReference>
<proteinExistence type="predicted"/>
<evidence type="ECO:0000256" key="4">
    <source>
        <dbReference type="ARBA" id="ARBA00023163"/>
    </source>
</evidence>
<evidence type="ECO:0000256" key="1">
    <source>
        <dbReference type="ARBA" id="ARBA00023015"/>
    </source>
</evidence>
<protein>
    <recommendedName>
        <fullName evidence="9">AraC family transcriptional regulator</fullName>
    </recommendedName>
</protein>
<accession>A0A1A5YB96</accession>
<evidence type="ECO:0000313" key="8">
    <source>
        <dbReference type="Proteomes" id="UP000092024"/>
    </source>
</evidence>
<sequence length="544" mass="61484">MTLRDDFKERELVYVCNDLRDVLIQNGESLPRQKTSSHLLLLAAGGKGTLRAGGHSYAVDEGRMFLLGIGEWFEIESRHGGGCRLLLLDFDELESMPSWETERRFRKITGRFPQYGELQGKEVRELYDTMLRLKEAADQAHASSGNRQGILFQQLVGQLLTAGESERPLSSLEDIERTIAYMEEHFHENLERDKLAAIAGLSPWYYSGLFKRIKGCSPIAYLNEIRLRHAKKRLLDPRASIGEVARSCGYGDESYFRRKFKAETGVTPGAFSRKSHERIAVLSNPYTAHLLALGIKPLAAPVEKGRELYRETYYSSVPVHLGRSCLEHGETEFSIWHTNYKLLAAAGPSYILCDDGLLQMQYGLDLNHIAPCGSVPWLELNWRSHLRHIASLLRLEERAESWLERYEAKAAAARIQLEAAIGTQSLMLLRVAKDQLSVFGRRNVGAVLYDDLGLTCPYEWNDIQVEQVVDMDFVSACNPAYLLLASDTDAESIDCLKQLAASDKWRCLQAVANSRIVHVEPSPWLEYSPLAHDLIIDKLLGWLT</sequence>
<dbReference type="PROSITE" id="PS00041">
    <property type="entry name" value="HTH_ARAC_FAMILY_1"/>
    <property type="match status" value="1"/>
</dbReference>
<dbReference type="Gene3D" id="3.40.50.1980">
    <property type="entry name" value="Nitrogenase molybdenum iron protein domain"/>
    <property type="match status" value="2"/>
</dbReference>
<feature type="domain" description="HTH araC/xylS-type" evidence="5">
    <location>
        <begin position="176"/>
        <end position="274"/>
    </location>
</feature>
<dbReference type="STRING" id="1844972.A7K91_09090"/>
<dbReference type="Pfam" id="PF02311">
    <property type="entry name" value="AraC_binding"/>
    <property type="match status" value="1"/>
</dbReference>
<dbReference type="SMART" id="SM00342">
    <property type="entry name" value="HTH_ARAC"/>
    <property type="match status" value="1"/>
</dbReference>
<dbReference type="GO" id="GO:0003700">
    <property type="term" value="F:DNA-binding transcription factor activity"/>
    <property type="evidence" value="ECO:0007669"/>
    <property type="project" value="InterPro"/>
</dbReference>
<evidence type="ECO:0000256" key="2">
    <source>
        <dbReference type="ARBA" id="ARBA00023125"/>
    </source>
</evidence>
<dbReference type="Pfam" id="PF12833">
    <property type="entry name" value="HTH_18"/>
    <property type="match status" value="1"/>
</dbReference>
<dbReference type="AlphaFoldDB" id="A0A1A5YB96"/>
<dbReference type="InterPro" id="IPR003313">
    <property type="entry name" value="AraC-bd"/>
</dbReference>
<comment type="caution">
    <text evidence="7">The sequence shown here is derived from an EMBL/GenBank/DDBJ whole genome shotgun (WGS) entry which is preliminary data.</text>
</comment>
<reference evidence="7 8" key="1">
    <citation type="submission" date="2016-05" db="EMBL/GenBank/DDBJ databases">
        <title>Paenibacillus oryzae. sp. nov., isolated from the rice root.</title>
        <authorList>
            <person name="Zhang J."/>
            <person name="Zhang X."/>
        </authorList>
    </citation>
    <scope>NUCLEOTIDE SEQUENCE [LARGE SCALE GENOMIC DNA]</scope>
    <source>
        <strain evidence="7 8">1DrF-4</strain>
    </source>
</reference>
<keyword evidence="3" id="KW-0010">Activator</keyword>
<evidence type="ECO:0000313" key="7">
    <source>
        <dbReference type="EMBL" id="OBR62876.1"/>
    </source>
</evidence>
<dbReference type="Gene3D" id="1.10.10.60">
    <property type="entry name" value="Homeodomain-like"/>
    <property type="match status" value="2"/>
</dbReference>
<dbReference type="SUPFAM" id="SSF51215">
    <property type="entry name" value="Regulatory protein AraC"/>
    <property type="match status" value="1"/>
</dbReference>
<evidence type="ECO:0000259" key="6">
    <source>
        <dbReference type="PROSITE" id="PS50983"/>
    </source>
</evidence>
<dbReference type="SUPFAM" id="SSF46689">
    <property type="entry name" value="Homeodomain-like"/>
    <property type="match status" value="2"/>
</dbReference>
<name>A0A1A5YB96_9BACL</name>